<name>A9V5V4_MONBE</name>
<evidence type="ECO:0000256" key="6">
    <source>
        <dbReference type="ARBA" id="ARBA00023049"/>
    </source>
</evidence>
<dbReference type="Gene3D" id="1.10.1370.10">
    <property type="entry name" value="Neurolysin, domain 3"/>
    <property type="match status" value="1"/>
</dbReference>
<dbReference type="GO" id="GO:0006518">
    <property type="term" value="P:peptide metabolic process"/>
    <property type="evidence" value="ECO:0000318"/>
    <property type="project" value="GO_Central"/>
</dbReference>
<gene>
    <name evidence="9" type="ORF">MONBRDRAFT_33521</name>
</gene>
<dbReference type="GO" id="GO:0046872">
    <property type="term" value="F:metal ion binding"/>
    <property type="evidence" value="ECO:0007669"/>
    <property type="project" value="UniProtKB-UniRule"/>
</dbReference>
<organism evidence="9 10">
    <name type="scientific">Monosiga brevicollis</name>
    <name type="common">Choanoflagellate</name>
    <dbReference type="NCBI Taxonomy" id="81824"/>
    <lineage>
        <taxon>Eukaryota</taxon>
        <taxon>Choanoflagellata</taxon>
        <taxon>Craspedida</taxon>
        <taxon>Salpingoecidae</taxon>
        <taxon>Monosiga</taxon>
    </lineage>
</organism>
<dbReference type="eggNOG" id="KOG2090">
    <property type="taxonomic scope" value="Eukaryota"/>
</dbReference>
<dbReference type="AlphaFoldDB" id="A9V5V4"/>
<dbReference type="RefSeq" id="XP_001748054.1">
    <property type="nucleotide sequence ID" value="XM_001748002.1"/>
</dbReference>
<evidence type="ECO:0000256" key="1">
    <source>
        <dbReference type="ARBA" id="ARBA00006040"/>
    </source>
</evidence>
<evidence type="ECO:0000256" key="7">
    <source>
        <dbReference type="RuleBase" id="RU003435"/>
    </source>
</evidence>
<evidence type="ECO:0000259" key="8">
    <source>
        <dbReference type="Pfam" id="PF01432"/>
    </source>
</evidence>
<dbReference type="FunCoup" id="A9V5V4">
    <property type="interactions" value="920"/>
</dbReference>
<dbReference type="Gene3D" id="3.40.390.10">
    <property type="entry name" value="Collagenase (Catalytic Domain)"/>
    <property type="match status" value="1"/>
</dbReference>
<dbReference type="InterPro" id="IPR024079">
    <property type="entry name" value="MetalloPept_cat_dom_sf"/>
</dbReference>
<comment type="cofactor">
    <cofactor evidence="7">
        <name>Zn(2+)</name>
        <dbReference type="ChEBI" id="CHEBI:29105"/>
    </cofactor>
    <text evidence="7">Binds 1 zinc ion.</text>
</comment>
<feature type="domain" description="Peptidase M3A/M3B catalytic" evidence="8">
    <location>
        <begin position="233"/>
        <end position="663"/>
    </location>
</feature>
<keyword evidence="5 7" id="KW-0862">Zinc</keyword>
<evidence type="ECO:0000256" key="5">
    <source>
        <dbReference type="ARBA" id="ARBA00022833"/>
    </source>
</evidence>
<protein>
    <recommendedName>
        <fullName evidence="8">Peptidase M3A/M3B catalytic domain-containing protein</fullName>
    </recommendedName>
</protein>
<dbReference type="InParanoid" id="A9V5V4"/>
<dbReference type="SUPFAM" id="SSF55486">
    <property type="entry name" value="Metalloproteases ('zincins'), catalytic domain"/>
    <property type="match status" value="1"/>
</dbReference>
<dbReference type="PANTHER" id="PTHR11804">
    <property type="entry name" value="PROTEASE M3 THIMET OLIGOPEPTIDASE-RELATED"/>
    <property type="match status" value="1"/>
</dbReference>
<dbReference type="Pfam" id="PF01432">
    <property type="entry name" value="Peptidase_M3"/>
    <property type="match status" value="1"/>
</dbReference>
<dbReference type="GeneID" id="5893298"/>
<evidence type="ECO:0000256" key="4">
    <source>
        <dbReference type="ARBA" id="ARBA00022801"/>
    </source>
</evidence>
<sequence length="674" mass="76057">MQRLAAARALPRPTAWDHLLASSRAGQWTAGTCMAWQRQASASWATSRAASTLRDVFDLNFPAGQELPSASRRDESLLTAGVLQPQAFRNATNAAFMRSEELLNTILQLPAGSPDIIYHMDNISNELCKILDLTQFLRQLSHHEDAASCDALVVDFEASGIHLPEAERLAIIDAKAASDQASFTFEHMCHRPTELVRVPRRQVPALREFATATHDDDLILNVTDSTTFPARVADSSIREQLFRTFYQSDATTNASLLSLLESRFHVAELSQFDSPLAQVTKTLMLREPDSIEHFLLELSRKTRPLVNEYLGTILHDARFSGHHLNAWDAPFVMRQARAQRMITGMNAYLSLGACMEGIDLVVRRLFGLRLEPVASLPNEVWDPSVIKLHVVSELDDQLVGVIYCDFFRRDNKRNNAVHFNIQSARAEHHDWSRQLPVLAVTLGVPMNRFQPLGLQQCVTLFHEFGHVMHSILSSVRLQNISGTRVAADFAEVPSTLFEKFATEYEFVEQFARHSLTNQPVSEDEFNHNKAEMRAADILNVNESLTMALIDHYLHRQPPQSYAATQALVEQVWHEHSYARIDGVPVWSRFFHLSSYGSFYYSYSLCNAISAKLWQHMFRADPQSTTSGQRLRDQLLSQGGARSPWQLLEGCMAEPPSVDGFVDGYVDYLQESLPH</sequence>
<dbReference type="GO" id="GO:0005739">
    <property type="term" value="C:mitochondrion"/>
    <property type="evidence" value="ECO:0000318"/>
    <property type="project" value="GO_Central"/>
</dbReference>
<dbReference type="PANTHER" id="PTHR11804:SF79">
    <property type="entry name" value="MITOCHONDRIAL INTERMEDIATE PEPTIDASE"/>
    <property type="match status" value="1"/>
</dbReference>
<evidence type="ECO:0000313" key="9">
    <source>
        <dbReference type="EMBL" id="EDQ87111.1"/>
    </source>
</evidence>
<keyword evidence="10" id="KW-1185">Reference proteome</keyword>
<dbReference type="KEGG" id="mbr:MONBRDRAFT_33521"/>
<dbReference type="Proteomes" id="UP000001357">
    <property type="component" value="Unassembled WGS sequence"/>
</dbReference>
<dbReference type="InterPro" id="IPR045090">
    <property type="entry name" value="Pept_M3A_M3B"/>
</dbReference>
<proteinExistence type="inferred from homology"/>
<comment type="similarity">
    <text evidence="1 7">Belongs to the peptidase M3 family.</text>
</comment>
<evidence type="ECO:0000256" key="3">
    <source>
        <dbReference type="ARBA" id="ARBA00022723"/>
    </source>
</evidence>
<dbReference type="InterPro" id="IPR001567">
    <property type="entry name" value="Pept_M3A_M3B_dom"/>
</dbReference>
<reference evidence="9 10" key="1">
    <citation type="journal article" date="2008" name="Nature">
        <title>The genome of the choanoflagellate Monosiga brevicollis and the origin of metazoans.</title>
        <authorList>
            <consortium name="JGI Sequencing"/>
            <person name="King N."/>
            <person name="Westbrook M.J."/>
            <person name="Young S.L."/>
            <person name="Kuo A."/>
            <person name="Abedin M."/>
            <person name="Chapman J."/>
            <person name="Fairclough S."/>
            <person name="Hellsten U."/>
            <person name="Isogai Y."/>
            <person name="Letunic I."/>
            <person name="Marr M."/>
            <person name="Pincus D."/>
            <person name="Putnam N."/>
            <person name="Rokas A."/>
            <person name="Wright K.J."/>
            <person name="Zuzow R."/>
            <person name="Dirks W."/>
            <person name="Good M."/>
            <person name="Goodstein D."/>
            <person name="Lemons D."/>
            <person name="Li W."/>
            <person name="Lyons J.B."/>
            <person name="Morris A."/>
            <person name="Nichols S."/>
            <person name="Richter D.J."/>
            <person name="Salamov A."/>
            <person name="Bork P."/>
            <person name="Lim W.A."/>
            <person name="Manning G."/>
            <person name="Miller W.T."/>
            <person name="McGinnis W."/>
            <person name="Shapiro H."/>
            <person name="Tjian R."/>
            <person name="Grigoriev I.V."/>
            <person name="Rokhsar D."/>
        </authorList>
    </citation>
    <scope>NUCLEOTIDE SEQUENCE [LARGE SCALE GENOMIC DNA]</scope>
    <source>
        <strain evidence="10">MX1 / ATCC 50154</strain>
    </source>
</reference>
<evidence type="ECO:0000256" key="2">
    <source>
        <dbReference type="ARBA" id="ARBA00022670"/>
    </source>
</evidence>
<dbReference type="GO" id="GO:0006627">
    <property type="term" value="P:protein processing involved in protein targeting to mitochondrion"/>
    <property type="evidence" value="ECO:0000318"/>
    <property type="project" value="GO_Central"/>
</dbReference>
<accession>A9V5V4</accession>
<keyword evidence="4 7" id="KW-0378">Hydrolase</keyword>
<dbReference type="InterPro" id="IPR024077">
    <property type="entry name" value="Neurolysin/TOP_dom2"/>
</dbReference>
<keyword evidence="2 7" id="KW-0645">Protease</keyword>
<dbReference type="GO" id="GO:0004222">
    <property type="term" value="F:metalloendopeptidase activity"/>
    <property type="evidence" value="ECO:0000318"/>
    <property type="project" value="GO_Central"/>
</dbReference>
<dbReference type="OMA" id="YNIEPAL"/>
<keyword evidence="6 7" id="KW-0482">Metalloprotease</keyword>
<dbReference type="STRING" id="81824.A9V5V4"/>
<keyword evidence="3 7" id="KW-0479">Metal-binding</keyword>
<evidence type="ECO:0000313" key="10">
    <source>
        <dbReference type="Proteomes" id="UP000001357"/>
    </source>
</evidence>
<dbReference type="EMBL" id="CH991561">
    <property type="protein sequence ID" value="EDQ87111.1"/>
    <property type="molecule type" value="Genomic_DNA"/>
</dbReference>